<dbReference type="AlphaFoldDB" id="A0A8S9Z5H6"/>
<feature type="domain" description="Rho-GAP" evidence="3">
    <location>
        <begin position="552"/>
        <end position="756"/>
    </location>
</feature>
<feature type="region of interest" description="Disordered" evidence="2">
    <location>
        <begin position="259"/>
        <end position="287"/>
    </location>
</feature>
<dbReference type="SUPFAM" id="SSF103657">
    <property type="entry name" value="BAR/IMD domain-like"/>
    <property type="match status" value="1"/>
</dbReference>
<reference evidence="4" key="1">
    <citation type="submission" date="2019-07" db="EMBL/GenBank/DDBJ databases">
        <title>Annotation for the trematode Paragonimus miyazaki's.</title>
        <authorList>
            <person name="Choi Y.-J."/>
        </authorList>
    </citation>
    <scope>NUCLEOTIDE SEQUENCE</scope>
    <source>
        <strain evidence="4">Japan</strain>
    </source>
</reference>
<dbReference type="GO" id="GO:0051056">
    <property type="term" value="P:regulation of small GTPase mediated signal transduction"/>
    <property type="evidence" value="ECO:0007669"/>
    <property type="project" value="UniProtKB-ARBA"/>
</dbReference>
<evidence type="ECO:0000313" key="5">
    <source>
        <dbReference type="Proteomes" id="UP000822476"/>
    </source>
</evidence>
<gene>
    <name evidence="4" type="ORF">EG68_02206</name>
</gene>
<dbReference type="PROSITE" id="PS50238">
    <property type="entry name" value="RHOGAP"/>
    <property type="match status" value="1"/>
</dbReference>
<dbReference type="GO" id="GO:0007165">
    <property type="term" value="P:signal transduction"/>
    <property type="evidence" value="ECO:0007669"/>
    <property type="project" value="InterPro"/>
</dbReference>
<evidence type="ECO:0000256" key="2">
    <source>
        <dbReference type="SAM" id="MobiDB-lite"/>
    </source>
</evidence>
<keyword evidence="1" id="KW-0343">GTPase activation</keyword>
<evidence type="ECO:0000313" key="4">
    <source>
        <dbReference type="EMBL" id="KAF7260411.1"/>
    </source>
</evidence>
<feature type="region of interest" description="Disordered" evidence="2">
    <location>
        <begin position="468"/>
        <end position="494"/>
    </location>
</feature>
<dbReference type="EMBL" id="JTDE01000754">
    <property type="protein sequence ID" value="KAF7260411.1"/>
    <property type="molecule type" value="Genomic_DNA"/>
</dbReference>
<dbReference type="InterPro" id="IPR051025">
    <property type="entry name" value="RhoGAP"/>
</dbReference>
<evidence type="ECO:0000256" key="1">
    <source>
        <dbReference type="ARBA" id="ARBA00022468"/>
    </source>
</evidence>
<dbReference type="InterPro" id="IPR000198">
    <property type="entry name" value="RhoGAP_dom"/>
</dbReference>
<name>A0A8S9Z5H6_9TREM</name>
<comment type="caution">
    <text evidence="4">The sequence shown here is derived from an EMBL/GenBank/DDBJ whole genome shotgun (WGS) entry which is preliminary data.</text>
</comment>
<evidence type="ECO:0000259" key="3">
    <source>
        <dbReference type="PROSITE" id="PS50238"/>
    </source>
</evidence>
<sequence length="1093" mass="118225">MRMTNRSRCDILKKIDIFHAKTPMRFNAPGVAMQSRTSTNLSVGFSNPNTITSSESVNQDANAKLTAPKEFEIEFGHGVSEEDKSLSRRDKNAIEFAFNYSKLWCKSCKDIVLGLEKRAYAENEACRAIVKQFQALEASVTTVNGAPMKQQTLMLARMMVDHCKEMETHNTKRCRELLEVLTRQRTLFEKTRKYLKDKWKAEVKRMLDAENVLIKTKSGYYQRCQTGVKLREELAAAQNLLNELSASISNTPSTAGALLSGAPSNLSGGSTTSTPLPTPSVSSSNSAVTQTVGSAASLVQEGADVSADVNTTLAGTTTSTQVAKQKAKEIEQMYAYRESVETANSRLYDLEKTKIEILCDIRLTIMKSDEVVKDSLAELFNHLHTTRMAMINQYQMVASAFQDYVPCSDYKSLLEEHIQKGVDYFPEKYQFAGFHEAAASGLKLDALPGRFLGRSAAVCSKEASESDPLCIHSDSESDGEPQVENNTNLSSKSTGSTVLSSLVEFGSSLFRPDSKKSIRKRGQATTTAPVASIGIPVSATSDALDNLSTQLANLEREYISACYPVARCVSAIEKQPGGLETHGIYRVPASKAKVASLLETLQSSQPSSPEQIADDIAVLSQEHPLTLAGLIKTRLIALPEPLLTYSLYPNFVELGKVYDSADPGVVKELVKRLRLLINHLSPGNLKLAGLLFHHLHRVAACQSENQMSPANLGTMFGPTVLRQKPKFQVANMMEFMDNKGQTRVVEVLIECVTEIFGPADQYDPVRILISLANSNDPPLERSARRSSASAERQRKDDGDQNRSNRLSVTHLPVIRTHSTTPTLVGDGKDSPIVTQSQHGLLRSATISAASPGRSSAFLGSPLPLYTPYRGSHSGEVATDYKSNVTAPLSAVETAPVRLVKLAERADTLVSKENTSNPLQSLTSSNSHVLIVKAPATTATTASTVPAVTSSTTACSSPSHGTSSESPSVVSAPSSSSLVVKNFRKFVSGGTSSQPASSGTTSSISQKGLLGSTGRQFTVSSKYVSDKPSTTTTIPTGQNTLSNLVIGRRRPIARLNTVTTHQTHSTEDSGDGRSPVDLEDYSYIDTDPSDSTSS</sequence>
<protein>
    <recommendedName>
        <fullName evidence="3">Rho-GAP domain-containing protein</fullName>
    </recommendedName>
</protein>
<dbReference type="Proteomes" id="UP000822476">
    <property type="component" value="Unassembled WGS sequence"/>
</dbReference>
<feature type="region of interest" description="Disordered" evidence="2">
    <location>
        <begin position="1055"/>
        <end position="1093"/>
    </location>
</feature>
<feature type="region of interest" description="Disordered" evidence="2">
    <location>
        <begin position="988"/>
        <end position="1008"/>
    </location>
</feature>
<dbReference type="InterPro" id="IPR008936">
    <property type="entry name" value="Rho_GTPase_activation_prot"/>
</dbReference>
<feature type="compositionally biased region" description="Low complexity" evidence="2">
    <location>
        <begin position="988"/>
        <end position="1004"/>
    </location>
</feature>
<dbReference type="CDD" id="cd00159">
    <property type="entry name" value="RhoGAP"/>
    <property type="match status" value="1"/>
</dbReference>
<dbReference type="OrthoDB" id="79452at2759"/>
<dbReference type="InterPro" id="IPR027267">
    <property type="entry name" value="AH/BAR_dom_sf"/>
</dbReference>
<feature type="region of interest" description="Disordered" evidence="2">
    <location>
        <begin position="776"/>
        <end position="809"/>
    </location>
</feature>
<keyword evidence="5" id="KW-1185">Reference proteome</keyword>
<dbReference type="Pfam" id="PF00620">
    <property type="entry name" value="RhoGAP"/>
    <property type="match status" value="1"/>
</dbReference>
<feature type="compositionally biased region" description="Low complexity" evidence="2">
    <location>
        <begin position="263"/>
        <end position="286"/>
    </location>
</feature>
<dbReference type="PANTHER" id="PTHR15228:SF25">
    <property type="entry name" value="F-BAR DOMAIN-CONTAINING PROTEIN"/>
    <property type="match status" value="1"/>
</dbReference>
<organism evidence="4 5">
    <name type="scientific">Paragonimus skrjabini miyazakii</name>
    <dbReference type="NCBI Taxonomy" id="59628"/>
    <lineage>
        <taxon>Eukaryota</taxon>
        <taxon>Metazoa</taxon>
        <taxon>Spiralia</taxon>
        <taxon>Lophotrochozoa</taxon>
        <taxon>Platyhelminthes</taxon>
        <taxon>Trematoda</taxon>
        <taxon>Digenea</taxon>
        <taxon>Plagiorchiida</taxon>
        <taxon>Troglotremata</taxon>
        <taxon>Troglotrematidae</taxon>
        <taxon>Paragonimus</taxon>
    </lineage>
</organism>
<proteinExistence type="predicted"/>
<dbReference type="Gene3D" id="1.10.555.10">
    <property type="entry name" value="Rho GTPase activation protein"/>
    <property type="match status" value="1"/>
</dbReference>
<accession>A0A8S9Z5H6</accession>
<dbReference type="GO" id="GO:0005096">
    <property type="term" value="F:GTPase activator activity"/>
    <property type="evidence" value="ECO:0007669"/>
    <property type="project" value="UniProtKB-KW"/>
</dbReference>
<dbReference type="PANTHER" id="PTHR15228">
    <property type="entry name" value="SPERMATHECAL PHYSIOLOGY VARIANT"/>
    <property type="match status" value="1"/>
</dbReference>
<dbReference type="Gene3D" id="1.20.1270.60">
    <property type="entry name" value="Arfaptin homology (AH) domain/BAR domain"/>
    <property type="match status" value="1"/>
</dbReference>
<feature type="compositionally biased region" description="Basic and acidic residues" evidence="2">
    <location>
        <begin position="791"/>
        <end position="802"/>
    </location>
</feature>
<feature type="compositionally biased region" description="Basic and acidic residues" evidence="2">
    <location>
        <begin position="1063"/>
        <end position="1075"/>
    </location>
</feature>
<dbReference type="SMART" id="SM00324">
    <property type="entry name" value="RhoGAP"/>
    <property type="match status" value="1"/>
</dbReference>
<feature type="region of interest" description="Disordered" evidence="2">
    <location>
        <begin position="940"/>
        <end position="973"/>
    </location>
</feature>
<dbReference type="SUPFAM" id="SSF48350">
    <property type="entry name" value="GTPase activation domain, GAP"/>
    <property type="match status" value="1"/>
</dbReference>